<keyword evidence="2" id="KW-1185">Reference proteome</keyword>
<dbReference type="EMBL" id="QYRN01000007">
    <property type="protein sequence ID" value="RIX99609.1"/>
    <property type="molecule type" value="Genomic_DNA"/>
</dbReference>
<organism evidence="1 2">
    <name type="scientific">Aureimonas flava</name>
    <dbReference type="NCBI Taxonomy" id="2320271"/>
    <lineage>
        <taxon>Bacteria</taxon>
        <taxon>Pseudomonadati</taxon>
        <taxon>Pseudomonadota</taxon>
        <taxon>Alphaproteobacteria</taxon>
        <taxon>Hyphomicrobiales</taxon>
        <taxon>Aurantimonadaceae</taxon>
        <taxon>Aureimonas</taxon>
    </lineage>
</organism>
<dbReference type="AlphaFoldDB" id="A0A3A1WHV3"/>
<dbReference type="RefSeq" id="WP_119540741.1">
    <property type="nucleotide sequence ID" value="NZ_QYRN01000007.1"/>
</dbReference>
<sequence>MSTEALKHARFDREDGTSFDTPMAVVEDGFLDDHEKRSILGEWKRRVDAENRADGIDPMSQTLDHAIEKLAGLRT</sequence>
<proteinExistence type="predicted"/>
<evidence type="ECO:0000313" key="1">
    <source>
        <dbReference type="EMBL" id="RIX99609.1"/>
    </source>
</evidence>
<reference evidence="2" key="1">
    <citation type="submission" date="2018-09" db="EMBL/GenBank/DDBJ databases">
        <authorList>
            <person name="Tuo L."/>
        </authorList>
    </citation>
    <scope>NUCLEOTIDE SEQUENCE [LARGE SCALE GENOMIC DNA]</scope>
    <source>
        <strain evidence="2">M2BS4Y-1</strain>
    </source>
</reference>
<dbReference type="Proteomes" id="UP000265750">
    <property type="component" value="Unassembled WGS sequence"/>
</dbReference>
<evidence type="ECO:0000313" key="2">
    <source>
        <dbReference type="Proteomes" id="UP000265750"/>
    </source>
</evidence>
<gene>
    <name evidence="1" type="ORF">D3218_14160</name>
</gene>
<accession>A0A3A1WHV3</accession>
<name>A0A3A1WHV3_9HYPH</name>
<comment type="caution">
    <text evidence="1">The sequence shown here is derived from an EMBL/GenBank/DDBJ whole genome shotgun (WGS) entry which is preliminary data.</text>
</comment>
<protein>
    <submittedName>
        <fullName evidence="1">Uncharacterized protein</fullName>
    </submittedName>
</protein>
<dbReference type="OrthoDB" id="7907072at2"/>